<evidence type="ECO:0000313" key="7">
    <source>
        <dbReference type="EMBL" id="MFC3151267.1"/>
    </source>
</evidence>
<dbReference type="Pfam" id="PF00753">
    <property type="entry name" value="Lactamase_B"/>
    <property type="match status" value="1"/>
</dbReference>
<name>A0ABV7HHW3_9GAMM</name>
<dbReference type="SMART" id="SM00849">
    <property type="entry name" value="Lactamase_B"/>
    <property type="match status" value="1"/>
</dbReference>
<comment type="similarity">
    <text evidence="1">Belongs to the metallo-beta-lactamase superfamily.</text>
</comment>
<dbReference type="InterPro" id="IPR051013">
    <property type="entry name" value="MBL_superfamily_lactonases"/>
</dbReference>
<dbReference type="EMBL" id="JBHRSZ010000004">
    <property type="protein sequence ID" value="MFC3151267.1"/>
    <property type="molecule type" value="Genomic_DNA"/>
</dbReference>
<dbReference type="PANTHER" id="PTHR42978">
    <property type="entry name" value="QUORUM-QUENCHING LACTONASE YTNP-RELATED-RELATED"/>
    <property type="match status" value="1"/>
</dbReference>
<keyword evidence="2" id="KW-0479">Metal-binding</keyword>
<dbReference type="Proteomes" id="UP001595476">
    <property type="component" value="Unassembled WGS sequence"/>
</dbReference>
<accession>A0ABV7HHW3</accession>
<dbReference type="SUPFAM" id="SSF56281">
    <property type="entry name" value="Metallo-hydrolase/oxidoreductase"/>
    <property type="match status" value="1"/>
</dbReference>
<evidence type="ECO:0000256" key="5">
    <source>
        <dbReference type="SAM" id="SignalP"/>
    </source>
</evidence>
<keyword evidence="3" id="KW-0378">Hydrolase</keyword>
<feature type="domain" description="Metallo-beta-lactamase" evidence="6">
    <location>
        <begin position="52"/>
        <end position="275"/>
    </location>
</feature>
<dbReference type="InterPro" id="IPR036866">
    <property type="entry name" value="RibonucZ/Hydroxyglut_hydro"/>
</dbReference>
<comment type="caution">
    <text evidence="7">The sequence shown here is derived from an EMBL/GenBank/DDBJ whole genome shotgun (WGS) entry which is preliminary data.</text>
</comment>
<dbReference type="CDD" id="cd07730">
    <property type="entry name" value="metallo-hydrolase-like_MBL-fold"/>
    <property type="match status" value="1"/>
</dbReference>
<evidence type="ECO:0000256" key="1">
    <source>
        <dbReference type="ARBA" id="ARBA00007749"/>
    </source>
</evidence>
<dbReference type="Gene3D" id="3.60.15.10">
    <property type="entry name" value="Ribonuclease Z/Hydroxyacylglutathione hydrolase-like"/>
    <property type="match status" value="1"/>
</dbReference>
<evidence type="ECO:0000313" key="8">
    <source>
        <dbReference type="Proteomes" id="UP001595476"/>
    </source>
</evidence>
<keyword evidence="8" id="KW-1185">Reference proteome</keyword>
<proteinExistence type="inferred from homology"/>
<evidence type="ECO:0000259" key="6">
    <source>
        <dbReference type="SMART" id="SM00849"/>
    </source>
</evidence>
<evidence type="ECO:0000256" key="2">
    <source>
        <dbReference type="ARBA" id="ARBA00022723"/>
    </source>
</evidence>
<protein>
    <submittedName>
        <fullName evidence="7">MBL fold metallo-hydrolase</fullName>
    </submittedName>
</protein>
<gene>
    <name evidence="7" type="ORF">ACFOEK_09545</name>
</gene>
<sequence length="293" mass="33194">MKHLLALALLTIHLTSWAQEISFSTIITGHSRGALESTVVENGSWFNIRQPVHQAIYIKHPKGDLLFDTGLGNVTEAALEEQGWLDRQLFSVVNVKSVKQQLEEQDMPLNRITGIIPSHLHWDHTGGLPDLRGIPVWAQRSGIDYALNEGEEPGFLKAHLVNGILWRPIELDDSRYMGFERSLDIYQDGSLVLVGLEGHTPGQLGLFINLNEQARYFFIGDTTWTLTGVAENLPRPGITQWLLNIDYDLEKNNRQIKKIHDLKQQYPDLVIVPAHDQFVAKQLPHFPEFTGNE</sequence>
<feature type="chain" id="PRO_5046201801" evidence="5">
    <location>
        <begin position="19"/>
        <end position="293"/>
    </location>
</feature>
<dbReference type="RefSeq" id="WP_386719712.1">
    <property type="nucleotide sequence ID" value="NZ_JBHRSZ010000004.1"/>
</dbReference>
<feature type="signal peptide" evidence="5">
    <location>
        <begin position="1"/>
        <end position="18"/>
    </location>
</feature>
<reference evidence="8" key="1">
    <citation type="journal article" date="2019" name="Int. J. Syst. Evol. Microbiol.">
        <title>The Global Catalogue of Microorganisms (GCM) 10K type strain sequencing project: providing services to taxonomists for standard genome sequencing and annotation.</title>
        <authorList>
            <consortium name="The Broad Institute Genomics Platform"/>
            <consortium name="The Broad Institute Genome Sequencing Center for Infectious Disease"/>
            <person name="Wu L."/>
            <person name="Ma J."/>
        </authorList>
    </citation>
    <scope>NUCLEOTIDE SEQUENCE [LARGE SCALE GENOMIC DNA]</scope>
    <source>
        <strain evidence="8">KCTC 52438</strain>
    </source>
</reference>
<dbReference type="PANTHER" id="PTHR42978:SF3">
    <property type="entry name" value="BLR3078 PROTEIN"/>
    <property type="match status" value="1"/>
</dbReference>
<evidence type="ECO:0000256" key="4">
    <source>
        <dbReference type="ARBA" id="ARBA00022833"/>
    </source>
</evidence>
<keyword evidence="4" id="KW-0862">Zinc</keyword>
<keyword evidence="5" id="KW-0732">Signal</keyword>
<evidence type="ECO:0000256" key="3">
    <source>
        <dbReference type="ARBA" id="ARBA00022801"/>
    </source>
</evidence>
<organism evidence="7 8">
    <name type="scientific">Litoribrevibacter euphylliae</name>
    <dbReference type="NCBI Taxonomy" id="1834034"/>
    <lineage>
        <taxon>Bacteria</taxon>
        <taxon>Pseudomonadati</taxon>
        <taxon>Pseudomonadota</taxon>
        <taxon>Gammaproteobacteria</taxon>
        <taxon>Oceanospirillales</taxon>
        <taxon>Oceanospirillaceae</taxon>
        <taxon>Litoribrevibacter</taxon>
    </lineage>
</organism>
<dbReference type="InterPro" id="IPR001279">
    <property type="entry name" value="Metallo-B-lactamas"/>
</dbReference>